<dbReference type="AlphaFoldDB" id="A0A410MCB0"/>
<evidence type="ECO:0000256" key="1">
    <source>
        <dbReference type="SAM" id="MobiDB-lite"/>
    </source>
</evidence>
<proteinExistence type="predicted"/>
<feature type="region of interest" description="Disordered" evidence="1">
    <location>
        <begin position="1"/>
        <end position="23"/>
    </location>
</feature>
<organism evidence="2 3">
    <name type="scientific">Halobacillus litoralis</name>
    <dbReference type="NCBI Taxonomy" id="45668"/>
    <lineage>
        <taxon>Bacteria</taxon>
        <taxon>Bacillati</taxon>
        <taxon>Bacillota</taxon>
        <taxon>Bacilli</taxon>
        <taxon>Bacillales</taxon>
        <taxon>Bacillaceae</taxon>
        <taxon>Halobacillus</taxon>
    </lineage>
</organism>
<dbReference type="Proteomes" id="UP000287756">
    <property type="component" value="Chromosome"/>
</dbReference>
<reference evidence="2 3" key="1">
    <citation type="submission" date="2018-01" db="EMBL/GenBank/DDBJ databases">
        <title>The whole genome sequencing and assembly of Halobacillus litoralis ERB031 strain.</title>
        <authorList>
            <person name="Lee S.-J."/>
            <person name="Park M.-K."/>
            <person name="Kim J.-Y."/>
            <person name="Lee Y.-J."/>
            <person name="Yi H."/>
            <person name="Bahn Y.-S."/>
            <person name="Kim J.F."/>
            <person name="Lee D.-W."/>
        </authorList>
    </citation>
    <scope>NUCLEOTIDE SEQUENCE [LARGE SCALE GENOMIC DNA]</scope>
    <source>
        <strain evidence="2 3">ERB 031</strain>
    </source>
</reference>
<feature type="compositionally biased region" description="Polar residues" evidence="1">
    <location>
        <begin position="7"/>
        <end position="17"/>
    </location>
</feature>
<dbReference type="InterPro" id="IPR011231">
    <property type="entry name" value="Phage_VT1-Sakai_H0018"/>
</dbReference>
<evidence type="ECO:0000313" key="2">
    <source>
        <dbReference type="EMBL" id="QAS52384.1"/>
    </source>
</evidence>
<dbReference type="EMBL" id="CP026118">
    <property type="protein sequence ID" value="QAS52384.1"/>
    <property type="molecule type" value="Genomic_DNA"/>
</dbReference>
<protein>
    <recommendedName>
        <fullName evidence="4">DUF2190 domain-containing protein</fullName>
    </recommendedName>
</protein>
<accession>A0A410MCB0</accession>
<dbReference type="Pfam" id="PF09956">
    <property type="entry name" value="Phage_cement_2"/>
    <property type="match status" value="1"/>
</dbReference>
<gene>
    <name evidence="2" type="ORF">HLI_09130</name>
</gene>
<dbReference type="RefSeq" id="WP_128524671.1">
    <property type="nucleotide sequence ID" value="NZ_CP026118.1"/>
</dbReference>
<evidence type="ECO:0008006" key="4">
    <source>
        <dbReference type="Google" id="ProtNLM"/>
    </source>
</evidence>
<name>A0A410MCB0_9BACI</name>
<dbReference type="KEGG" id="hli:HLI_09130"/>
<sequence>MPFQGQPVPTTTHQSNRAKVGDGKSVHVTVPENTTVAAGGVYELDGFIGVAMQSAVTGAGETTDVILNIEQAEFETDQISTSQDFAKGTKIYFNPSTKKLTETAESGDTEPVPYRSVGLVTEAKDANNVIHFILGPQV</sequence>
<dbReference type="OrthoDB" id="1683660at2"/>
<evidence type="ECO:0000313" key="3">
    <source>
        <dbReference type="Proteomes" id="UP000287756"/>
    </source>
</evidence>